<dbReference type="AlphaFoldDB" id="A0AAV7JKK2"/>
<keyword evidence="11" id="KW-1185">Reference proteome</keyword>
<evidence type="ECO:0000259" key="9">
    <source>
        <dbReference type="PROSITE" id="PS51195"/>
    </source>
</evidence>
<dbReference type="Gene3D" id="3.40.50.300">
    <property type="entry name" value="P-loop containing nucleotide triphosphate hydrolases"/>
    <property type="match status" value="1"/>
</dbReference>
<keyword evidence="3" id="KW-0378">Hydrolase</keyword>
<dbReference type="EMBL" id="JAKMXF010000321">
    <property type="protein sequence ID" value="KAI6649317.1"/>
    <property type="molecule type" value="Genomic_DNA"/>
</dbReference>
<dbReference type="InterPro" id="IPR014014">
    <property type="entry name" value="RNA_helicase_DEAD_Q_motif"/>
</dbReference>
<evidence type="ECO:0000256" key="1">
    <source>
        <dbReference type="ARBA" id="ARBA00012552"/>
    </source>
</evidence>
<dbReference type="PANTHER" id="PTHR47958">
    <property type="entry name" value="ATP-DEPENDENT RNA HELICASE DBP3"/>
    <property type="match status" value="1"/>
</dbReference>
<dbReference type="InterPro" id="IPR027417">
    <property type="entry name" value="P-loop_NTPase"/>
</dbReference>
<dbReference type="GO" id="GO:0016787">
    <property type="term" value="F:hydrolase activity"/>
    <property type="evidence" value="ECO:0007669"/>
    <property type="project" value="UniProtKB-KW"/>
</dbReference>
<protein>
    <recommendedName>
        <fullName evidence="1">RNA helicase</fullName>
        <ecNumber evidence="1">3.6.4.13</ecNumber>
    </recommendedName>
</protein>
<proteinExistence type="predicted"/>
<dbReference type="GO" id="GO:0003676">
    <property type="term" value="F:nucleic acid binding"/>
    <property type="evidence" value="ECO:0007669"/>
    <property type="project" value="InterPro"/>
</dbReference>
<dbReference type="CDD" id="cd17963">
    <property type="entry name" value="DEADc_DDX19_DDX25"/>
    <property type="match status" value="1"/>
</dbReference>
<feature type="region of interest" description="Disordered" evidence="7">
    <location>
        <begin position="1"/>
        <end position="100"/>
    </location>
</feature>
<dbReference type="PROSITE" id="PS51195">
    <property type="entry name" value="Q_MOTIF"/>
    <property type="match status" value="1"/>
</dbReference>
<dbReference type="EC" id="3.6.4.13" evidence="1"/>
<organism evidence="10 11">
    <name type="scientific">Oopsacas minuta</name>
    <dbReference type="NCBI Taxonomy" id="111878"/>
    <lineage>
        <taxon>Eukaryota</taxon>
        <taxon>Metazoa</taxon>
        <taxon>Porifera</taxon>
        <taxon>Hexactinellida</taxon>
        <taxon>Hexasterophora</taxon>
        <taxon>Lyssacinosida</taxon>
        <taxon>Leucopsacidae</taxon>
        <taxon>Oopsacas</taxon>
    </lineage>
</organism>
<accession>A0AAV7JKK2</accession>
<evidence type="ECO:0000256" key="6">
    <source>
        <dbReference type="PROSITE-ProRule" id="PRU00552"/>
    </source>
</evidence>
<dbReference type="GO" id="GO:0005524">
    <property type="term" value="F:ATP binding"/>
    <property type="evidence" value="ECO:0007669"/>
    <property type="project" value="UniProtKB-KW"/>
</dbReference>
<reference evidence="10 11" key="1">
    <citation type="journal article" date="2023" name="BMC Biol.">
        <title>The compact genome of the sponge Oopsacas minuta (Hexactinellida) is lacking key metazoan core genes.</title>
        <authorList>
            <person name="Santini S."/>
            <person name="Schenkelaars Q."/>
            <person name="Jourda C."/>
            <person name="Duchesne M."/>
            <person name="Belahbib H."/>
            <person name="Rocher C."/>
            <person name="Selva M."/>
            <person name="Riesgo A."/>
            <person name="Vervoort M."/>
            <person name="Leys S.P."/>
            <person name="Kodjabachian L."/>
            <person name="Le Bivic A."/>
            <person name="Borchiellini C."/>
            <person name="Claverie J.M."/>
            <person name="Renard E."/>
        </authorList>
    </citation>
    <scope>NUCLEOTIDE SEQUENCE [LARGE SCALE GENOMIC DNA]</scope>
    <source>
        <strain evidence="10">SPO-2</strain>
    </source>
</reference>
<evidence type="ECO:0000256" key="4">
    <source>
        <dbReference type="ARBA" id="ARBA00022806"/>
    </source>
</evidence>
<dbReference type="PROSITE" id="PS51192">
    <property type="entry name" value="HELICASE_ATP_BIND_1"/>
    <property type="match status" value="1"/>
</dbReference>
<evidence type="ECO:0000259" key="8">
    <source>
        <dbReference type="PROSITE" id="PS51192"/>
    </source>
</evidence>
<sequence>MNFDRVKEEWDTASPTSAPSQYGPIPTYPVQVPSLPSPDITPGGMTGVHGSDMRPPLTLGRGALSASFSGTGTVASPSVGAQSPATQSVPTPPKEEDSFDAGGASYIRKLFRTELVSNSNQIEIVRNDPNSPLYSVKSFEELNLPKPLLDGVYAMGFNKPSKIQETALPNLISNPPINLIAQSQSGTGKTAAFVLAMLTRVDPSKHYPQVLCLSPTYDLTKQTGEVLLQMGKYLTDVHVIFALKGTHRFNSKHQITEQIMIGTPGTTLDWIKRRFFDPSLITMFVLDEADVMIATQGHQDQTVRSLILLQSTPRYIEIPAYTED</sequence>
<comment type="caution">
    <text evidence="10">The sequence shown here is derived from an EMBL/GenBank/DDBJ whole genome shotgun (WGS) entry which is preliminary data.</text>
</comment>
<keyword evidence="5" id="KW-0067">ATP-binding</keyword>
<dbReference type="SMART" id="SM00487">
    <property type="entry name" value="DEXDc"/>
    <property type="match status" value="1"/>
</dbReference>
<dbReference type="InterPro" id="IPR014001">
    <property type="entry name" value="Helicase_ATP-bd"/>
</dbReference>
<evidence type="ECO:0000313" key="11">
    <source>
        <dbReference type="Proteomes" id="UP001165289"/>
    </source>
</evidence>
<evidence type="ECO:0000256" key="2">
    <source>
        <dbReference type="ARBA" id="ARBA00022741"/>
    </source>
</evidence>
<feature type="short sequence motif" description="Q motif" evidence="6">
    <location>
        <begin position="137"/>
        <end position="165"/>
    </location>
</feature>
<keyword evidence="2" id="KW-0547">Nucleotide-binding</keyword>
<dbReference type="SUPFAM" id="SSF52540">
    <property type="entry name" value="P-loop containing nucleoside triphosphate hydrolases"/>
    <property type="match status" value="1"/>
</dbReference>
<keyword evidence="4 10" id="KW-0347">Helicase</keyword>
<gene>
    <name evidence="10" type="ORF">LOD99_11683</name>
</gene>
<evidence type="ECO:0000313" key="10">
    <source>
        <dbReference type="EMBL" id="KAI6649317.1"/>
    </source>
</evidence>
<name>A0AAV7JKK2_9METZ</name>
<dbReference type="Pfam" id="PF00270">
    <property type="entry name" value="DEAD"/>
    <property type="match status" value="1"/>
</dbReference>
<evidence type="ECO:0000256" key="7">
    <source>
        <dbReference type="SAM" id="MobiDB-lite"/>
    </source>
</evidence>
<feature type="compositionally biased region" description="Basic and acidic residues" evidence="7">
    <location>
        <begin position="1"/>
        <end position="10"/>
    </location>
</feature>
<dbReference type="InterPro" id="IPR011545">
    <property type="entry name" value="DEAD/DEAH_box_helicase_dom"/>
</dbReference>
<dbReference type="GO" id="GO:0003724">
    <property type="term" value="F:RNA helicase activity"/>
    <property type="evidence" value="ECO:0007669"/>
    <property type="project" value="UniProtKB-EC"/>
</dbReference>
<evidence type="ECO:0000256" key="3">
    <source>
        <dbReference type="ARBA" id="ARBA00022801"/>
    </source>
</evidence>
<feature type="compositionally biased region" description="Polar residues" evidence="7">
    <location>
        <begin position="66"/>
        <end position="89"/>
    </location>
</feature>
<feature type="domain" description="Helicase ATP-binding" evidence="8">
    <location>
        <begin position="170"/>
        <end position="324"/>
    </location>
</feature>
<evidence type="ECO:0000256" key="5">
    <source>
        <dbReference type="ARBA" id="ARBA00022840"/>
    </source>
</evidence>
<dbReference type="Proteomes" id="UP001165289">
    <property type="component" value="Unassembled WGS sequence"/>
</dbReference>
<feature type="domain" description="DEAD-box RNA helicase Q" evidence="9">
    <location>
        <begin position="137"/>
        <end position="165"/>
    </location>
</feature>